<sequence>MVKQAILQSDKILKFEDAKFALDNCNIKNQVIASALRDQVENIADTVKQNIPTCIYLDLEDLKCFEAVERQYERWGVIFHNSLAIQPSNPAFPAYSGLTVLMGSPKSGMLEATFLHPVNWVSAFVTSSQRLVLSAYNCDRQLLTQAVLPGANLANSDSAVPPNTLLSVAANNIHSVTFCAFDGQFTLDNFRFCF</sequence>
<name>A0A951PUY5_9NOST</name>
<gene>
    <name evidence="1" type="ORF">KME32_04565</name>
</gene>
<dbReference type="Proteomes" id="UP000715781">
    <property type="component" value="Unassembled WGS sequence"/>
</dbReference>
<evidence type="ECO:0000313" key="1">
    <source>
        <dbReference type="EMBL" id="MBW4560426.1"/>
    </source>
</evidence>
<proteinExistence type="predicted"/>
<dbReference type="EMBL" id="JAHHHN010000002">
    <property type="protein sequence ID" value="MBW4560426.1"/>
    <property type="molecule type" value="Genomic_DNA"/>
</dbReference>
<protein>
    <submittedName>
        <fullName evidence="1">Uncharacterized protein</fullName>
    </submittedName>
</protein>
<evidence type="ECO:0000313" key="2">
    <source>
        <dbReference type="Proteomes" id="UP000715781"/>
    </source>
</evidence>
<comment type="caution">
    <text evidence="1">The sequence shown here is derived from an EMBL/GenBank/DDBJ whole genome shotgun (WGS) entry which is preliminary data.</text>
</comment>
<accession>A0A951PUY5</accession>
<reference evidence="1" key="2">
    <citation type="journal article" date="2022" name="Microbiol. Resour. Announc.">
        <title>Metagenome Sequencing to Explore Phylogenomics of Terrestrial Cyanobacteria.</title>
        <authorList>
            <person name="Ward R.D."/>
            <person name="Stajich J.E."/>
            <person name="Johansen J.R."/>
            <person name="Huntemann M."/>
            <person name="Clum A."/>
            <person name="Foster B."/>
            <person name="Foster B."/>
            <person name="Roux S."/>
            <person name="Palaniappan K."/>
            <person name="Varghese N."/>
            <person name="Mukherjee S."/>
            <person name="Reddy T.B.K."/>
            <person name="Daum C."/>
            <person name="Copeland A."/>
            <person name="Chen I.A."/>
            <person name="Ivanova N.N."/>
            <person name="Kyrpides N.C."/>
            <person name="Shapiro N."/>
            <person name="Eloe-Fadrosh E.A."/>
            <person name="Pietrasiak N."/>
        </authorList>
    </citation>
    <scope>NUCLEOTIDE SEQUENCE</scope>
    <source>
        <strain evidence="1">JT2-VF2</strain>
    </source>
</reference>
<dbReference type="AlphaFoldDB" id="A0A951PUY5"/>
<reference evidence="1" key="1">
    <citation type="submission" date="2021-05" db="EMBL/GenBank/DDBJ databases">
        <authorList>
            <person name="Pietrasiak N."/>
            <person name="Ward R."/>
            <person name="Stajich J.E."/>
            <person name="Kurbessoian T."/>
        </authorList>
    </citation>
    <scope>NUCLEOTIDE SEQUENCE</scope>
    <source>
        <strain evidence="1">JT2-VF2</strain>
    </source>
</reference>
<organism evidence="1 2">
    <name type="scientific">Mojavia pulchra JT2-VF2</name>
    <dbReference type="NCBI Taxonomy" id="287848"/>
    <lineage>
        <taxon>Bacteria</taxon>
        <taxon>Bacillati</taxon>
        <taxon>Cyanobacteriota</taxon>
        <taxon>Cyanophyceae</taxon>
        <taxon>Nostocales</taxon>
        <taxon>Nostocaceae</taxon>
    </lineage>
</organism>